<reference evidence="4" key="1">
    <citation type="journal article" date="2014" name="Int. J. Syst. Evol. Microbiol.">
        <title>Complete genome sequence of Corynebacterium casei LMG S-19264T (=DSM 44701T), isolated from a smear-ripened cheese.</title>
        <authorList>
            <consortium name="US DOE Joint Genome Institute (JGI-PGF)"/>
            <person name="Walter F."/>
            <person name="Albersmeier A."/>
            <person name="Kalinowski J."/>
            <person name="Ruckert C."/>
        </authorList>
    </citation>
    <scope>NUCLEOTIDE SEQUENCE</scope>
    <source>
        <strain evidence="4">CGMCC 1.15447</strain>
    </source>
</reference>
<name>A0A916REY4_9BACT</name>
<evidence type="ECO:0000256" key="1">
    <source>
        <dbReference type="ARBA" id="ARBA00023235"/>
    </source>
</evidence>
<dbReference type="PANTHER" id="PTHR36120:SF1">
    <property type="entry name" value="L-FUCOSE ISOMERASE C-TERMINAL DOMAIN-CONTAINING PROTEIN"/>
    <property type="match status" value="1"/>
</dbReference>
<dbReference type="SUPFAM" id="SSF53743">
    <property type="entry name" value="FucI/AraA N-terminal and middle domains"/>
    <property type="match status" value="1"/>
</dbReference>
<dbReference type="AlphaFoldDB" id="A0A916REY4"/>
<keyword evidence="2" id="KW-0119">Carbohydrate metabolism</keyword>
<evidence type="ECO:0000313" key="5">
    <source>
        <dbReference type="Proteomes" id="UP000648801"/>
    </source>
</evidence>
<gene>
    <name evidence="4" type="ORF">GCM10011507_00920</name>
</gene>
<evidence type="ECO:0000313" key="4">
    <source>
        <dbReference type="EMBL" id="GGA53608.1"/>
    </source>
</evidence>
<reference evidence="4" key="2">
    <citation type="submission" date="2020-09" db="EMBL/GenBank/DDBJ databases">
        <authorList>
            <person name="Sun Q."/>
            <person name="Zhou Y."/>
        </authorList>
    </citation>
    <scope>NUCLEOTIDE SEQUENCE</scope>
    <source>
        <strain evidence="4">CGMCC 1.15447</strain>
    </source>
</reference>
<dbReference type="RefSeq" id="WP_188757425.1">
    <property type="nucleotide sequence ID" value="NZ_BMJB01000001.1"/>
</dbReference>
<accession>A0A916REY4</accession>
<proteinExistence type="predicted"/>
<feature type="domain" description="L-arabinose isomerase central" evidence="3">
    <location>
        <begin position="190"/>
        <end position="304"/>
    </location>
</feature>
<dbReference type="Pfam" id="PF24856">
    <property type="entry name" value="AraA_central"/>
    <property type="match status" value="1"/>
</dbReference>
<dbReference type="GO" id="GO:0016861">
    <property type="term" value="F:intramolecular oxidoreductase activity, interconverting aldoses and ketoses"/>
    <property type="evidence" value="ECO:0007669"/>
    <property type="project" value="InterPro"/>
</dbReference>
<protein>
    <submittedName>
        <fullName evidence="4">Fucose isomerase</fullName>
    </submittedName>
</protein>
<dbReference type="GO" id="GO:0005996">
    <property type="term" value="P:monosaccharide metabolic process"/>
    <property type="evidence" value="ECO:0007669"/>
    <property type="project" value="InterPro"/>
</dbReference>
<evidence type="ECO:0000259" key="3">
    <source>
        <dbReference type="Pfam" id="PF24856"/>
    </source>
</evidence>
<dbReference type="GO" id="GO:0005737">
    <property type="term" value="C:cytoplasm"/>
    <property type="evidence" value="ECO:0007669"/>
    <property type="project" value="InterPro"/>
</dbReference>
<keyword evidence="5" id="KW-1185">Reference proteome</keyword>
<dbReference type="InterPro" id="IPR055390">
    <property type="entry name" value="AraA_central"/>
</dbReference>
<sequence length="458" mass="50617">MSTAITNDATRNIGVLIFGRKRPGFDQEWNKTIRERVLATLKELGFSCHGAAAPVLDDESIHTAMDEIENTKCQALIVIQPSLTDGQFALTISQRWSGPVILWATPERPGDGKVSSCSLVGQHLWASLYRQAHQPFEFVYGDPDTVHSDLLRAIALVSTVKRLQRAKLGVVGTHVPGFIDLAADTFLIRQAFGMQMQSLSLPQFIERVNNVPAEAIERDLAEVHKMHLVDTTSKKPAADSLLGVNSRFYVSMKELMNETGLDALSLQCWPELPNMVGQWPYFAVSRLGAEGAAVSIEGDVDGAISSLIGKFLGIGPGFLTDWLEHDASTIFFWHPGMAPLDMCNAIGSEDGPTLGEHFNIAKPMVVDGSLQKDQPVTISRLWRCDNRYHMTAFEGRAIPSKRSVSGNTLLVEVDGGHVPQRFDRLIHAGLPHHVLLHYGRHAETLRRLARLLSLDWHL</sequence>
<comment type="caution">
    <text evidence="4">The sequence shown here is derived from an EMBL/GenBank/DDBJ whole genome shotgun (WGS) entry which is preliminary data.</text>
</comment>
<dbReference type="Proteomes" id="UP000648801">
    <property type="component" value="Unassembled WGS sequence"/>
</dbReference>
<keyword evidence="1 4" id="KW-0413">Isomerase</keyword>
<evidence type="ECO:0000256" key="2">
    <source>
        <dbReference type="ARBA" id="ARBA00023277"/>
    </source>
</evidence>
<dbReference type="PANTHER" id="PTHR36120">
    <property type="entry name" value="FUCOSE ISOMERASE"/>
    <property type="match status" value="1"/>
</dbReference>
<dbReference type="InterPro" id="IPR009015">
    <property type="entry name" value="Fucose_isomerase_N/cen_sf"/>
</dbReference>
<dbReference type="EMBL" id="BMJB01000001">
    <property type="protein sequence ID" value="GGA53608.1"/>
    <property type="molecule type" value="Genomic_DNA"/>
</dbReference>
<organism evidence="4 5">
    <name type="scientific">Edaphobacter acidisoli</name>
    <dbReference type="NCBI Taxonomy" id="2040573"/>
    <lineage>
        <taxon>Bacteria</taxon>
        <taxon>Pseudomonadati</taxon>
        <taxon>Acidobacteriota</taxon>
        <taxon>Terriglobia</taxon>
        <taxon>Terriglobales</taxon>
        <taxon>Acidobacteriaceae</taxon>
        <taxon>Edaphobacter</taxon>
    </lineage>
</organism>